<sequence length="56" mass="5551">MKAVGVLAMILLVGCGADGDPIRPSLSTTISAGTDGVRTSTAVRVNRGPVSVLVGL</sequence>
<proteinExistence type="predicted"/>
<dbReference type="RefSeq" id="WP_179141441.1">
    <property type="nucleotide sequence ID" value="NZ_FWYD01000003.1"/>
</dbReference>
<dbReference type="AlphaFoldDB" id="A0A1W2AYL8"/>
<name>A0A1W2AYL8_9RHOB</name>
<dbReference type="PROSITE" id="PS51257">
    <property type="entry name" value="PROKAR_LIPOPROTEIN"/>
    <property type="match status" value="1"/>
</dbReference>
<keyword evidence="2" id="KW-1185">Reference proteome</keyword>
<evidence type="ECO:0000313" key="2">
    <source>
        <dbReference type="Proteomes" id="UP000192330"/>
    </source>
</evidence>
<reference evidence="1 2" key="1">
    <citation type="submission" date="2017-04" db="EMBL/GenBank/DDBJ databases">
        <authorList>
            <person name="Afonso C.L."/>
            <person name="Miller P.J."/>
            <person name="Scott M.A."/>
            <person name="Spackman E."/>
            <person name="Goraichik I."/>
            <person name="Dimitrov K.M."/>
            <person name="Suarez D.L."/>
            <person name="Swayne D.E."/>
        </authorList>
    </citation>
    <scope>NUCLEOTIDE SEQUENCE [LARGE SCALE GENOMIC DNA]</scope>
    <source>
        <strain evidence="1 2">CGMCC 1.12644</strain>
    </source>
</reference>
<organism evidence="1 2">
    <name type="scientific">Primorskyibacter flagellatus</name>
    <dbReference type="NCBI Taxonomy" id="1387277"/>
    <lineage>
        <taxon>Bacteria</taxon>
        <taxon>Pseudomonadati</taxon>
        <taxon>Pseudomonadota</taxon>
        <taxon>Alphaproteobacteria</taxon>
        <taxon>Rhodobacterales</taxon>
        <taxon>Roseobacteraceae</taxon>
        <taxon>Primorskyibacter</taxon>
    </lineage>
</organism>
<evidence type="ECO:0000313" key="1">
    <source>
        <dbReference type="EMBL" id="SMC65809.1"/>
    </source>
</evidence>
<dbReference type="EMBL" id="FWYD01000003">
    <property type="protein sequence ID" value="SMC65809.1"/>
    <property type="molecule type" value="Genomic_DNA"/>
</dbReference>
<accession>A0A1W2AYL8</accession>
<dbReference type="STRING" id="1387277.SAMN06295998_103389"/>
<gene>
    <name evidence="1" type="ORF">SAMN06295998_103389</name>
</gene>
<protein>
    <submittedName>
        <fullName evidence="1">Uncharacterized protein</fullName>
    </submittedName>
</protein>
<dbReference type="Proteomes" id="UP000192330">
    <property type="component" value="Unassembled WGS sequence"/>
</dbReference>